<protein>
    <submittedName>
        <fullName evidence="2">Uncharacterized protein</fullName>
    </submittedName>
</protein>
<keyword evidence="1" id="KW-0472">Membrane</keyword>
<feature type="transmembrane region" description="Helical" evidence="1">
    <location>
        <begin position="51"/>
        <end position="84"/>
    </location>
</feature>
<proteinExistence type="predicted"/>
<keyword evidence="1" id="KW-1133">Transmembrane helix</keyword>
<gene>
    <name evidence="2" type="ORF">SDC9_03954</name>
</gene>
<accession>A0A644SXQ8</accession>
<name>A0A644SXQ8_9ZZZZ</name>
<dbReference type="EMBL" id="VSSQ01000007">
    <property type="protein sequence ID" value="MPL58421.1"/>
    <property type="molecule type" value="Genomic_DNA"/>
</dbReference>
<keyword evidence="1" id="KW-0812">Transmembrane</keyword>
<sequence>MKLIKKVLGFDSPYSWVKWLRMAFAVVALIIAAAFWSNFEFLVMDGDIIGTIIALILFFVLFAPILAIMLGVAALIGTLVGGTLSGIRQRQSFKDTAKTGSEALMDLEKLRMKSQGLDLLFFVTAIILSILGFVFLEDIYDAFGEAGFYGYAILAATFLIGFWLAKVPVNMRYKRAFKEQVVAKGLESVLDNVDFQPEAKLDESIIKAAALFPHYDIYSGNDYLAADYQGRYFIQSDINLQEEREGDVPG</sequence>
<comment type="caution">
    <text evidence="2">The sequence shown here is derived from an EMBL/GenBank/DDBJ whole genome shotgun (WGS) entry which is preliminary data.</text>
</comment>
<feature type="transmembrane region" description="Helical" evidence="1">
    <location>
        <begin position="20"/>
        <end position="39"/>
    </location>
</feature>
<feature type="transmembrane region" description="Helical" evidence="1">
    <location>
        <begin position="148"/>
        <end position="165"/>
    </location>
</feature>
<organism evidence="2">
    <name type="scientific">bioreactor metagenome</name>
    <dbReference type="NCBI Taxonomy" id="1076179"/>
    <lineage>
        <taxon>unclassified sequences</taxon>
        <taxon>metagenomes</taxon>
        <taxon>ecological metagenomes</taxon>
    </lineage>
</organism>
<evidence type="ECO:0000256" key="1">
    <source>
        <dbReference type="SAM" id="Phobius"/>
    </source>
</evidence>
<reference evidence="2" key="1">
    <citation type="submission" date="2019-08" db="EMBL/GenBank/DDBJ databases">
        <authorList>
            <person name="Kucharzyk K."/>
            <person name="Murdoch R.W."/>
            <person name="Higgins S."/>
            <person name="Loffler F."/>
        </authorList>
    </citation>
    <scope>NUCLEOTIDE SEQUENCE</scope>
</reference>
<feature type="transmembrane region" description="Helical" evidence="1">
    <location>
        <begin position="119"/>
        <end position="136"/>
    </location>
</feature>
<dbReference type="AlphaFoldDB" id="A0A644SXQ8"/>
<evidence type="ECO:0000313" key="2">
    <source>
        <dbReference type="EMBL" id="MPL58421.1"/>
    </source>
</evidence>